<dbReference type="Pfam" id="PF15578">
    <property type="entry name" value="DUF4662"/>
    <property type="match status" value="1"/>
</dbReference>
<keyword evidence="3" id="KW-1185">Reference proteome</keyword>
<gene>
    <name evidence="2" type="ORF">ACEWY4_018223</name>
</gene>
<comment type="caution">
    <text evidence="2">The sequence shown here is derived from an EMBL/GenBank/DDBJ whole genome shotgun (WGS) entry which is preliminary data.</text>
</comment>
<dbReference type="AlphaFoldDB" id="A0ABD1JJ97"/>
<dbReference type="InterPro" id="IPR028970">
    <property type="entry name" value="DUF4662"/>
</dbReference>
<feature type="compositionally biased region" description="Polar residues" evidence="1">
    <location>
        <begin position="24"/>
        <end position="37"/>
    </location>
</feature>
<dbReference type="EMBL" id="JBHFQA010000015">
    <property type="protein sequence ID" value="KAL2087164.1"/>
    <property type="molecule type" value="Genomic_DNA"/>
</dbReference>
<feature type="region of interest" description="Disordered" evidence="1">
    <location>
        <begin position="75"/>
        <end position="103"/>
    </location>
</feature>
<dbReference type="Proteomes" id="UP001591681">
    <property type="component" value="Unassembled WGS sequence"/>
</dbReference>
<protein>
    <submittedName>
        <fullName evidence="2">Uncharacterized protein</fullName>
    </submittedName>
</protein>
<reference evidence="2 3" key="1">
    <citation type="submission" date="2024-09" db="EMBL/GenBank/DDBJ databases">
        <title>A chromosome-level genome assembly of Gray's grenadier anchovy, Coilia grayii.</title>
        <authorList>
            <person name="Fu Z."/>
        </authorList>
    </citation>
    <scope>NUCLEOTIDE SEQUENCE [LARGE SCALE GENOMIC DNA]</scope>
    <source>
        <strain evidence="2">G4</strain>
        <tissue evidence="2">Muscle</tissue>
    </source>
</reference>
<evidence type="ECO:0000256" key="1">
    <source>
        <dbReference type="SAM" id="MobiDB-lite"/>
    </source>
</evidence>
<sequence length="375" mass="41173">MGKKSDEGSAQTTSQGPLPVPISSRDTLSCGDNSSALPQCVPRSSLKVKTGCKSISESCGTTFSPVSETSECVGRKRKQAKSITKDAKVMSVPKPGTPQVSPSQLHVKVNNNLKERLDIAALLLKMAQHVPKLIPEVGCKINLQQELRRIKEYGGKIKGNTSAKKTENPVKVHCSSGKHGHIHTLESDPKWTAPRDRETMSFPNLEDSSLMAEAKERKRRDVGLQKSLRQLAQPVEDDYIKNTAVLPDLRPLPPMATPLSQSCSIPSAAQSTPLLMHGHTPDKYRAIYHSIVDAMTKTKPGNACPYNIGLGRSIKQALWEKLSCPSFEENVDDNGRVTFTETFSFPTLNSCAPNINVDFSEEPLPEEPRKKKARR</sequence>
<name>A0ABD1JJ97_9TELE</name>
<accession>A0ABD1JJ97</accession>
<evidence type="ECO:0000313" key="2">
    <source>
        <dbReference type="EMBL" id="KAL2087164.1"/>
    </source>
</evidence>
<feature type="compositionally biased region" description="Basic and acidic residues" evidence="1">
    <location>
        <begin position="183"/>
        <end position="196"/>
    </location>
</feature>
<feature type="region of interest" description="Disordered" evidence="1">
    <location>
        <begin position="158"/>
        <end position="196"/>
    </location>
</feature>
<organism evidence="2 3">
    <name type="scientific">Coilia grayii</name>
    <name type="common">Gray's grenadier anchovy</name>
    <dbReference type="NCBI Taxonomy" id="363190"/>
    <lineage>
        <taxon>Eukaryota</taxon>
        <taxon>Metazoa</taxon>
        <taxon>Chordata</taxon>
        <taxon>Craniata</taxon>
        <taxon>Vertebrata</taxon>
        <taxon>Euteleostomi</taxon>
        <taxon>Actinopterygii</taxon>
        <taxon>Neopterygii</taxon>
        <taxon>Teleostei</taxon>
        <taxon>Clupei</taxon>
        <taxon>Clupeiformes</taxon>
        <taxon>Clupeoidei</taxon>
        <taxon>Engraulidae</taxon>
        <taxon>Coilinae</taxon>
        <taxon>Coilia</taxon>
    </lineage>
</organism>
<evidence type="ECO:0000313" key="3">
    <source>
        <dbReference type="Proteomes" id="UP001591681"/>
    </source>
</evidence>
<feature type="region of interest" description="Disordered" evidence="1">
    <location>
        <begin position="1"/>
        <end position="39"/>
    </location>
</feature>
<proteinExistence type="predicted"/>